<comment type="cofactor">
    <cofactor evidence="1">
        <name>Mg(2+)</name>
        <dbReference type="ChEBI" id="CHEBI:18420"/>
    </cofactor>
</comment>
<dbReference type="Gene3D" id="1.25.40.120">
    <property type="entry name" value="Protein prenylyltransferase"/>
    <property type="match status" value="1"/>
</dbReference>
<keyword evidence="8" id="KW-0460">Magnesium</keyword>
<dbReference type="GO" id="GO:0004660">
    <property type="term" value="F:protein farnesyltransferase activity"/>
    <property type="evidence" value="ECO:0007669"/>
    <property type="project" value="UniProtKB-EC"/>
</dbReference>
<dbReference type="Proteomes" id="UP000237144">
    <property type="component" value="Unassembled WGS sequence"/>
</dbReference>
<evidence type="ECO:0000256" key="10">
    <source>
        <dbReference type="ARBA" id="ARBA00041392"/>
    </source>
</evidence>
<dbReference type="PANTHER" id="PTHR11129:SF1">
    <property type="entry name" value="PROTEIN FARNESYLTRANSFERASE_GERANYLGERANYLTRANSFERASE TYPE-1 SUBUNIT ALPHA"/>
    <property type="match status" value="1"/>
</dbReference>
<comment type="caution">
    <text evidence="14">The sequence shown here is derived from an EMBL/GenBank/DDBJ whole genome shotgun (WGS) entry which is preliminary data.</text>
</comment>
<keyword evidence="6 14" id="KW-0808">Transferase</keyword>
<evidence type="ECO:0000313" key="14">
    <source>
        <dbReference type="EMBL" id="POY71741.1"/>
    </source>
</evidence>
<evidence type="ECO:0000256" key="12">
    <source>
        <dbReference type="ARBA" id="ARBA00043086"/>
    </source>
</evidence>
<sequence length="355" mass="40418">MSPIGSEPYVLWSKRPGWEDLEPVPQNDAPDSLVPIAYDEFYRDAMDTFRAIVAKQERSERTLEITKLIIQMNPGHYTVWKYRADTLLQMQTNLSAELDLLDQLVKHHLKSYQVWQHRRTIVLALDDPSRELDFTAKALALDAKNYHTWAYRQWVLLHFWSSAAGARSASEEQRTVWDGELAYADKLLEEDLRNNSAWNHRFFVAFESGMGGDCGDREIRYAKEKLAISPNNPSAWNYLRGTLKRLQRPLSTCSAFAKPLALNTPADLPAGEPPISDKAELPAWLAIEYLADAAAEDAAAVKASEADAEQRRSDKAKEAADLFRSLEEFDPIRRFYYEFCAKRAESLLTPVTVCA</sequence>
<evidence type="ECO:0000256" key="6">
    <source>
        <dbReference type="ARBA" id="ARBA00022679"/>
    </source>
</evidence>
<dbReference type="EC" id="2.5.1.58" evidence="4"/>
<keyword evidence="5" id="KW-0637">Prenyltransferase</keyword>
<keyword evidence="15" id="KW-1185">Reference proteome</keyword>
<dbReference type="STRING" id="741276.A0A2S5B4V5"/>
<evidence type="ECO:0000256" key="8">
    <source>
        <dbReference type="ARBA" id="ARBA00022842"/>
    </source>
</evidence>
<organism evidence="14 15">
    <name type="scientific">Rhodotorula taiwanensis</name>
    <dbReference type="NCBI Taxonomy" id="741276"/>
    <lineage>
        <taxon>Eukaryota</taxon>
        <taxon>Fungi</taxon>
        <taxon>Dikarya</taxon>
        <taxon>Basidiomycota</taxon>
        <taxon>Pucciniomycotina</taxon>
        <taxon>Microbotryomycetes</taxon>
        <taxon>Sporidiobolales</taxon>
        <taxon>Sporidiobolaceae</taxon>
        <taxon>Rhodotorula</taxon>
    </lineage>
</organism>
<evidence type="ECO:0000256" key="11">
    <source>
        <dbReference type="ARBA" id="ARBA00042436"/>
    </source>
</evidence>
<evidence type="ECO:0000313" key="15">
    <source>
        <dbReference type="Proteomes" id="UP000237144"/>
    </source>
</evidence>
<keyword evidence="7" id="KW-0677">Repeat</keyword>
<evidence type="ECO:0000256" key="7">
    <source>
        <dbReference type="ARBA" id="ARBA00022737"/>
    </source>
</evidence>
<dbReference type="Pfam" id="PF01239">
    <property type="entry name" value="PPTA"/>
    <property type="match status" value="5"/>
</dbReference>
<dbReference type="PROSITE" id="PS51147">
    <property type="entry name" value="PFTA"/>
    <property type="match status" value="4"/>
</dbReference>
<dbReference type="GO" id="GO:0005953">
    <property type="term" value="C:CAAX-protein geranylgeranyltransferase complex"/>
    <property type="evidence" value="ECO:0007669"/>
    <property type="project" value="TreeGrafter"/>
</dbReference>
<evidence type="ECO:0000256" key="2">
    <source>
        <dbReference type="ARBA" id="ARBA00006734"/>
    </source>
</evidence>
<dbReference type="AlphaFoldDB" id="A0A2S5B4V5"/>
<dbReference type="EC" id="2.5.1.59" evidence="3"/>
<dbReference type="InterPro" id="IPR002088">
    <property type="entry name" value="Prenyl_trans_a"/>
</dbReference>
<dbReference type="SUPFAM" id="SSF48439">
    <property type="entry name" value="Protein prenylyltransferase"/>
    <property type="match status" value="1"/>
</dbReference>
<gene>
    <name evidence="14" type="ORF">BMF94_5102</name>
</gene>
<name>A0A2S5B4V5_9BASI</name>
<evidence type="ECO:0000256" key="5">
    <source>
        <dbReference type="ARBA" id="ARBA00022602"/>
    </source>
</evidence>
<evidence type="ECO:0000256" key="4">
    <source>
        <dbReference type="ARBA" id="ARBA00012702"/>
    </source>
</evidence>
<evidence type="ECO:0000256" key="1">
    <source>
        <dbReference type="ARBA" id="ARBA00001946"/>
    </source>
</evidence>
<dbReference type="OrthoDB" id="10255768at2759"/>
<comment type="similarity">
    <text evidence="2">Belongs to the protein prenyltransferase subunit alpha family.</text>
</comment>
<accession>A0A2S5B4V5</accession>
<protein>
    <recommendedName>
        <fullName evidence="9">Protein farnesyltransferase/geranylgeranyltransferase type-1 subunit alpha</fullName>
        <ecNumber evidence="4">2.5.1.58</ecNumber>
        <ecNumber evidence="3">2.5.1.59</ecNumber>
    </recommendedName>
    <alternativeName>
        <fullName evidence="12">CAAX farnesyltransferase subunit alpha</fullName>
    </alternativeName>
    <alternativeName>
        <fullName evidence="11">FTase-alpha</fullName>
    </alternativeName>
    <alternativeName>
        <fullName evidence="10">Ras proteins prenyltransferase subunit alpha</fullName>
    </alternativeName>
    <alternativeName>
        <fullName evidence="13">Type I protein geranyl-geranyltransferase subunit alpha</fullName>
    </alternativeName>
</protein>
<dbReference type="PANTHER" id="PTHR11129">
    <property type="entry name" value="PROTEIN FARNESYLTRANSFERASE ALPHA SUBUNIT/RAB GERANYLGERANYL TRANSFERASE ALPHA SUBUNIT"/>
    <property type="match status" value="1"/>
</dbReference>
<proteinExistence type="inferred from homology"/>
<evidence type="ECO:0000256" key="3">
    <source>
        <dbReference type="ARBA" id="ARBA00012700"/>
    </source>
</evidence>
<dbReference type="GO" id="GO:0004662">
    <property type="term" value="F:CAAX-protein geranylgeranyltransferase activity"/>
    <property type="evidence" value="ECO:0007669"/>
    <property type="project" value="UniProtKB-EC"/>
</dbReference>
<dbReference type="EMBL" id="PJQD01000072">
    <property type="protein sequence ID" value="POY71741.1"/>
    <property type="molecule type" value="Genomic_DNA"/>
</dbReference>
<dbReference type="GO" id="GO:0005965">
    <property type="term" value="C:protein farnesyltransferase complex"/>
    <property type="evidence" value="ECO:0007669"/>
    <property type="project" value="TreeGrafter"/>
</dbReference>
<evidence type="ECO:0000256" key="13">
    <source>
        <dbReference type="ARBA" id="ARBA00043219"/>
    </source>
</evidence>
<evidence type="ECO:0000256" key="9">
    <source>
        <dbReference type="ARBA" id="ARBA00040965"/>
    </source>
</evidence>
<reference evidence="14 15" key="1">
    <citation type="journal article" date="2018" name="Front. Microbiol.">
        <title>Prospects for Fungal Bioremediation of Acidic Radioactive Waste Sites: Characterization and Genome Sequence of Rhodotorula taiwanensis MD1149.</title>
        <authorList>
            <person name="Tkavc R."/>
            <person name="Matrosova V.Y."/>
            <person name="Grichenko O.E."/>
            <person name="Gostincar C."/>
            <person name="Volpe R.P."/>
            <person name="Klimenkova P."/>
            <person name="Gaidamakova E.K."/>
            <person name="Zhou C.E."/>
            <person name="Stewart B.J."/>
            <person name="Lyman M.G."/>
            <person name="Malfatti S.A."/>
            <person name="Rubinfeld B."/>
            <person name="Courtot M."/>
            <person name="Singh J."/>
            <person name="Dalgard C.L."/>
            <person name="Hamilton T."/>
            <person name="Frey K.G."/>
            <person name="Gunde-Cimerman N."/>
            <person name="Dugan L."/>
            <person name="Daly M.J."/>
        </authorList>
    </citation>
    <scope>NUCLEOTIDE SEQUENCE [LARGE SCALE GENOMIC DNA]</scope>
    <source>
        <strain evidence="14 15">MD1149</strain>
    </source>
</reference>